<reference evidence="2 3" key="1">
    <citation type="submission" date="2021-03" db="EMBL/GenBank/DDBJ databases">
        <authorList>
            <person name="Grouzdev D.S."/>
        </authorList>
    </citation>
    <scope>NUCLEOTIDE SEQUENCE [LARGE SCALE GENOMIC DNA]</scope>
    <source>
        <strain evidence="2 3">M50-1</strain>
    </source>
</reference>
<comment type="caution">
    <text evidence="2">The sequence shown here is derived from an EMBL/GenBank/DDBJ whole genome shotgun (WGS) entry which is preliminary data.</text>
</comment>
<dbReference type="InterPro" id="IPR022009">
    <property type="entry name" value="Resctriction_endonuc_II_NotI"/>
</dbReference>
<organism evidence="2 3">
    <name type="scientific">Candidatus Chloroploca mongolica</name>
    <dbReference type="NCBI Taxonomy" id="2528176"/>
    <lineage>
        <taxon>Bacteria</taxon>
        <taxon>Bacillati</taxon>
        <taxon>Chloroflexota</taxon>
        <taxon>Chloroflexia</taxon>
        <taxon>Chloroflexales</taxon>
        <taxon>Chloroflexineae</taxon>
        <taxon>Oscillochloridaceae</taxon>
        <taxon>Candidatus Chloroploca</taxon>
    </lineage>
</organism>
<evidence type="ECO:0000259" key="1">
    <source>
        <dbReference type="Pfam" id="PF12183"/>
    </source>
</evidence>
<accession>A0ABS4DFQ4</accession>
<gene>
    <name evidence="2" type="ORF">EYB53_021375</name>
</gene>
<keyword evidence="3" id="KW-1185">Reference proteome</keyword>
<name>A0ABS4DFQ4_9CHLR</name>
<feature type="domain" description="Restriction endonuclease type II NotI" evidence="1">
    <location>
        <begin position="24"/>
        <end position="238"/>
    </location>
</feature>
<sequence length="301" mass="34034">MCMPRQPMAEVFGFRIDAMTSEADRHLQHRLCPFNNKVPSCTKDKANDPLGVCSIYDGTNITITCPVRFRQDWLIATDAAAFFFPSGTKWTSLTEIRLHDRYGKSAGNIDVVLVSYDEEGKITDFGALEVQAVYISGNIRKPFAEYMSDPANHVNLDWSNKKDYPRADYLSSSRKRLAPQLIYKGGILNAWGRKMAVAVDRGFFETLPTLSQVSKDQADVAWLVYQLQASDDQGRYKLVHSQTVYTQFTSALQRITNADPGSENDFLKLLQRKLDEKQLGRRIPPDTSSLLDAFAQDEVEE</sequence>
<proteinExistence type="predicted"/>
<protein>
    <recommendedName>
        <fullName evidence="1">Restriction endonuclease type II NotI domain-containing protein</fullName>
    </recommendedName>
</protein>
<evidence type="ECO:0000313" key="2">
    <source>
        <dbReference type="EMBL" id="MBP1468276.1"/>
    </source>
</evidence>
<evidence type="ECO:0000313" key="3">
    <source>
        <dbReference type="Proteomes" id="UP001193081"/>
    </source>
</evidence>
<dbReference type="Pfam" id="PF12183">
    <property type="entry name" value="NotI"/>
    <property type="match status" value="1"/>
</dbReference>
<dbReference type="Proteomes" id="UP001193081">
    <property type="component" value="Unassembled WGS sequence"/>
</dbReference>
<dbReference type="EMBL" id="SIJK02000062">
    <property type="protein sequence ID" value="MBP1468276.1"/>
    <property type="molecule type" value="Genomic_DNA"/>
</dbReference>